<name>A0AAV8CAH5_9POAL</name>
<evidence type="ECO:0000313" key="3">
    <source>
        <dbReference type="EMBL" id="KAJ4751437.1"/>
    </source>
</evidence>
<comment type="caution">
    <text evidence="3">The sequence shown here is derived from an EMBL/GenBank/DDBJ whole genome shotgun (WGS) entry which is preliminary data.</text>
</comment>
<dbReference type="PANTHER" id="PTHR33177">
    <property type="entry name" value="PUTATIVE-RELATED"/>
    <property type="match status" value="1"/>
</dbReference>
<dbReference type="Pfam" id="PF24747">
    <property type="entry name" value="Zn-ribbon_GIR1"/>
    <property type="match status" value="1"/>
</dbReference>
<feature type="compositionally biased region" description="Low complexity" evidence="1">
    <location>
        <begin position="30"/>
        <end position="45"/>
    </location>
</feature>
<protein>
    <submittedName>
        <fullName evidence="3">E3 ubiquitin-protein ligase</fullName>
    </submittedName>
</protein>
<keyword evidence="4" id="KW-1185">Reference proteome</keyword>
<gene>
    <name evidence="3" type="ORF">LUZ62_085842</name>
</gene>
<feature type="domain" description="GIR1-like zinc ribbon" evidence="2">
    <location>
        <begin position="56"/>
        <end position="91"/>
    </location>
</feature>
<dbReference type="PANTHER" id="PTHR33177:SF74">
    <property type="entry name" value="PROTEIN GL2-INTERACTING REPRESSOR 1"/>
    <property type="match status" value="1"/>
</dbReference>
<evidence type="ECO:0000313" key="4">
    <source>
        <dbReference type="Proteomes" id="UP001140206"/>
    </source>
</evidence>
<dbReference type="InterPro" id="IPR056440">
    <property type="entry name" value="Zn-ribbon_GIR1"/>
</dbReference>
<dbReference type="InterPro" id="IPR055281">
    <property type="entry name" value="GIR1-2/SIED1"/>
</dbReference>
<evidence type="ECO:0000259" key="2">
    <source>
        <dbReference type="Pfam" id="PF24747"/>
    </source>
</evidence>
<feature type="region of interest" description="Disordered" evidence="1">
    <location>
        <begin position="1"/>
        <end position="51"/>
    </location>
</feature>
<sequence>MSRRSGKASSPRLDLQLNLSPPNREEYYTSRRSPTGSSFSSSPSSCLPSENEHEATSMVLAGCPRCFMYVLLSEEDPTCPKCKSPVLIDLLSGGNSCLNMNKKKNRRT</sequence>
<dbReference type="AlphaFoldDB" id="A0AAV8CAH5"/>
<accession>A0AAV8CAH5</accession>
<dbReference type="Proteomes" id="UP001140206">
    <property type="component" value="Chromosome 5"/>
</dbReference>
<organism evidence="3 4">
    <name type="scientific">Rhynchospora pubera</name>
    <dbReference type="NCBI Taxonomy" id="906938"/>
    <lineage>
        <taxon>Eukaryota</taxon>
        <taxon>Viridiplantae</taxon>
        <taxon>Streptophyta</taxon>
        <taxon>Embryophyta</taxon>
        <taxon>Tracheophyta</taxon>
        <taxon>Spermatophyta</taxon>
        <taxon>Magnoliopsida</taxon>
        <taxon>Liliopsida</taxon>
        <taxon>Poales</taxon>
        <taxon>Cyperaceae</taxon>
        <taxon>Cyperoideae</taxon>
        <taxon>Rhynchosporeae</taxon>
        <taxon>Rhynchospora</taxon>
    </lineage>
</organism>
<reference evidence="3" key="1">
    <citation type="submission" date="2022-08" db="EMBL/GenBank/DDBJ databases">
        <authorList>
            <person name="Marques A."/>
        </authorList>
    </citation>
    <scope>NUCLEOTIDE SEQUENCE</scope>
    <source>
        <strain evidence="3">RhyPub2mFocal</strain>
        <tissue evidence="3">Leaves</tissue>
    </source>
</reference>
<evidence type="ECO:0000256" key="1">
    <source>
        <dbReference type="SAM" id="MobiDB-lite"/>
    </source>
</evidence>
<dbReference type="EMBL" id="JAMFTS010000005">
    <property type="protein sequence ID" value="KAJ4751437.1"/>
    <property type="molecule type" value="Genomic_DNA"/>
</dbReference>
<proteinExistence type="predicted"/>